<protein>
    <submittedName>
        <fullName evidence="1">Uncharacterized protein</fullName>
    </submittedName>
</protein>
<dbReference type="Proteomes" id="UP001194580">
    <property type="component" value="Unassembled WGS sequence"/>
</dbReference>
<evidence type="ECO:0000313" key="2">
    <source>
        <dbReference type="Proteomes" id="UP001194580"/>
    </source>
</evidence>
<proteinExistence type="predicted"/>
<dbReference type="EMBL" id="JAAAIL010000542">
    <property type="protein sequence ID" value="KAG0274962.1"/>
    <property type="molecule type" value="Genomic_DNA"/>
</dbReference>
<dbReference type="AlphaFoldDB" id="A0AAD4H7Z1"/>
<sequence length="76" mass="8745">MKRAYNRRGEFMSMIQEAAEAEGSLPEDIVKEWTEKFQRQTINSIREALKAKQAKMAIMETQVPLSAEAMYFEIGS</sequence>
<gene>
    <name evidence="1" type="ORF">BGZ95_009319</name>
</gene>
<evidence type="ECO:0000313" key="1">
    <source>
        <dbReference type="EMBL" id="KAG0274962.1"/>
    </source>
</evidence>
<keyword evidence="2" id="KW-1185">Reference proteome</keyword>
<accession>A0AAD4H7Z1</accession>
<name>A0AAD4H7Z1_9FUNG</name>
<reference evidence="1" key="1">
    <citation type="journal article" date="2020" name="Fungal Divers.">
        <title>Resolving the Mortierellaceae phylogeny through synthesis of multi-gene phylogenetics and phylogenomics.</title>
        <authorList>
            <person name="Vandepol N."/>
            <person name="Liber J."/>
            <person name="Desiro A."/>
            <person name="Na H."/>
            <person name="Kennedy M."/>
            <person name="Barry K."/>
            <person name="Grigoriev I.V."/>
            <person name="Miller A.N."/>
            <person name="O'Donnell K."/>
            <person name="Stajich J.E."/>
            <person name="Bonito G."/>
        </authorList>
    </citation>
    <scope>NUCLEOTIDE SEQUENCE</scope>
    <source>
        <strain evidence="1">NRRL 28262</strain>
    </source>
</reference>
<organism evidence="1 2">
    <name type="scientific">Linnemannia exigua</name>
    <dbReference type="NCBI Taxonomy" id="604196"/>
    <lineage>
        <taxon>Eukaryota</taxon>
        <taxon>Fungi</taxon>
        <taxon>Fungi incertae sedis</taxon>
        <taxon>Mucoromycota</taxon>
        <taxon>Mortierellomycotina</taxon>
        <taxon>Mortierellomycetes</taxon>
        <taxon>Mortierellales</taxon>
        <taxon>Mortierellaceae</taxon>
        <taxon>Linnemannia</taxon>
    </lineage>
</organism>
<comment type="caution">
    <text evidence="1">The sequence shown here is derived from an EMBL/GenBank/DDBJ whole genome shotgun (WGS) entry which is preliminary data.</text>
</comment>